<proteinExistence type="predicted"/>
<evidence type="ECO:0000313" key="2">
    <source>
        <dbReference type="Proteomes" id="UP000661507"/>
    </source>
</evidence>
<comment type="caution">
    <text evidence="1">The sequence shown here is derived from an EMBL/GenBank/DDBJ whole genome shotgun (WGS) entry which is preliminary data.</text>
</comment>
<sequence length="72" mass="8389">MAERKLFFVWGGVFADTSWQDLEPGTEECHGPYHDLETAERVWRDEMRRRVDTAQHRLFVIETPRPGGETAA</sequence>
<dbReference type="InterPro" id="IPR025226">
    <property type="entry name" value="DUF4170"/>
</dbReference>
<dbReference type="RefSeq" id="WP_188969452.1">
    <property type="nucleotide sequence ID" value="NZ_BMKW01000009.1"/>
</dbReference>
<gene>
    <name evidence="1" type="ORF">GCM10011320_37470</name>
</gene>
<organism evidence="1 2">
    <name type="scientific">Neoroseomonas lacus</name>
    <dbReference type="NCBI Taxonomy" id="287609"/>
    <lineage>
        <taxon>Bacteria</taxon>
        <taxon>Pseudomonadati</taxon>
        <taxon>Pseudomonadota</taxon>
        <taxon>Alphaproteobacteria</taxon>
        <taxon>Acetobacterales</taxon>
        <taxon>Acetobacteraceae</taxon>
        <taxon>Neoroseomonas</taxon>
    </lineage>
</organism>
<protein>
    <recommendedName>
        <fullName evidence="3">DUF4170 domain-containing protein</fullName>
    </recommendedName>
</protein>
<keyword evidence="2" id="KW-1185">Reference proteome</keyword>
<reference evidence="1" key="2">
    <citation type="submission" date="2020-09" db="EMBL/GenBank/DDBJ databases">
        <authorList>
            <person name="Sun Q."/>
            <person name="Zhou Y."/>
        </authorList>
    </citation>
    <scope>NUCLEOTIDE SEQUENCE</scope>
    <source>
        <strain evidence="1">CGMCC 1.3617</strain>
    </source>
</reference>
<accession>A0A917NTI6</accession>
<evidence type="ECO:0008006" key="3">
    <source>
        <dbReference type="Google" id="ProtNLM"/>
    </source>
</evidence>
<evidence type="ECO:0000313" key="1">
    <source>
        <dbReference type="EMBL" id="GGJ26511.1"/>
    </source>
</evidence>
<dbReference type="Gene3D" id="3.30.70.2400">
    <property type="entry name" value="Uncharacterised protein PF13773, DUF4170"/>
    <property type="match status" value="1"/>
</dbReference>
<dbReference type="EMBL" id="BMKW01000009">
    <property type="protein sequence ID" value="GGJ26511.1"/>
    <property type="molecule type" value="Genomic_DNA"/>
</dbReference>
<dbReference type="Proteomes" id="UP000661507">
    <property type="component" value="Unassembled WGS sequence"/>
</dbReference>
<dbReference type="AlphaFoldDB" id="A0A917NTI6"/>
<name>A0A917NTI6_9PROT</name>
<reference evidence="1" key="1">
    <citation type="journal article" date="2014" name="Int. J. Syst. Evol. Microbiol.">
        <title>Complete genome sequence of Corynebacterium casei LMG S-19264T (=DSM 44701T), isolated from a smear-ripened cheese.</title>
        <authorList>
            <consortium name="US DOE Joint Genome Institute (JGI-PGF)"/>
            <person name="Walter F."/>
            <person name="Albersmeier A."/>
            <person name="Kalinowski J."/>
            <person name="Ruckert C."/>
        </authorList>
    </citation>
    <scope>NUCLEOTIDE SEQUENCE</scope>
    <source>
        <strain evidence="1">CGMCC 1.3617</strain>
    </source>
</reference>
<dbReference type="Pfam" id="PF13773">
    <property type="entry name" value="DUF4170"/>
    <property type="match status" value="1"/>
</dbReference>